<dbReference type="GO" id="GO:0051301">
    <property type="term" value="P:cell division"/>
    <property type="evidence" value="ECO:0007669"/>
    <property type="project" value="UniProtKB-KW"/>
</dbReference>
<dbReference type="SUPFAM" id="SSF55205">
    <property type="entry name" value="EPT/RTPC-like"/>
    <property type="match status" value="1"/>
</dbReference>
<evidence type="ECO:0000313" key="14">
    <source>
        <dbReference type="EMBL" id="SKA14970.1"/>
    </source>
</evidence>
<feature type="modified residue" description="2-(S-cysteinyl)pyruvic acid O-phosphothioketal" evidence="12">
    <location>
        <position position="118"/>
    </location>
</feature>
<organism evidence="14 15">
    <name type="scientific">Carboxydocella sporoproducens DSM 16521</name>
    <dbReference type="NCBI Taxonomy" id="1121270"/>
    <lineage>
        <taxon>Bacteria</taxon>
        <taxon>Bacillati</taxon>
        <taxon>Bacillota</taxon>
        <taxon>Clostridia</taxon>
        <taxon>Eubacteriales</taxon>
        <taxon>Clostridiales Family XVI. Incertae Sedis</taxon>
        <taxon>Carboxydocella</taxon>
    </lineage>
</organism>
<feature type="binding site" evidence="12">
    <location>
        <position position="94"/>
    </location>
    <ligand>
        <name>UDP-N-acetyl-alpha-D-glucosamine</name>
        <dbReference type="ChEBI" id="CHEBI:57705"/>
    </ligand>
</feature>
<keyword evidence="5 12" id="KW-0808">Transferase</keyword>
<dbReference type="GO" id="GO:0071555">
    <property type="term" value="P:cell wall organization"/>
    <property type="evidence" value="ECO:0007669"/>
    <property type="project" value="UniProtKB-KW"/>
</dbReference>
<reference evidence="15" key="1">
    <citation type="submission" date="2017-02" db="EMBL/GenBank/DDBJ databases">
        <authorList>
            <person name="Varghese N."/>
            <person name="Submissions S."/>
        </authorList>
    </citation>
    <scope>NUCLEOTIDE SEQUENCE [LARGE SCALE GENOMIC DNA]</scope>
    <source>
        <strain evidence="15">DSM 16521</strain>
    </source>
</reference>
<dbReference type="HAMAP" id="MF_00111">
    <property type="entry name" value="MurA"/>
    <property type="match status" value="1"/>
</dbReference>
<comment type="pathway">
    <text evidence="2 12">Cell wall biogenesis; peptidoglycan biosynthesis.</text>
</comment>
<dbReference type="EC" id="2.5.1.7" evidence="12"/>
<evidence type="ECO:0000256" key="6">
    <source>
        <dbReference type="ARBA" id="ARBA00022960"/>
    </source>
</evidence>
<dbReference type="FunFam" id="3.65.10.10:FF:000001">
    <property type="entry name" value="UDP-N-acetylglucosamine 1-carboxyvinyltransferase"/>
    <property type="match status" value="1"/>
</dbReference>
<keyword evidence="3 12" id="KW-0963">Cytoplasm</keyword>
<proteinExistence type="inferred from homology"/>
<evidence type="ECO:0000256" key="2">
    <source>
        <dbReference type="ARBA" id="ARBA00004752"/>
    </source>
</evidence>
<dbReference type="OrthoDB" id="9803760at2"/>
<evidence type="ECO:0000256" key="10">
    <source>
        <dbReference type="ARBA" id="ARBA00038367"/>
    </source>
</evidence>
<dbReference type="RefSeq" id="WP_078666113.1">
    <property type="nucleotide sequence ID" value="NZ_FUXM01000030.1"/>
</dbReference>
<keyword evidence="8 12" id="KW-0131">Cell cycle</keyword>
<dbReference type="GO" id="GO:0008360">
    <property type="term" value="P:regulation of cell shape"/>
    <property type="evidence" value="ECO:0007669"/>
    <property type="project" value="UniProtKB-KW"/>
</dbReference>
<dbReference type="InterPro" id="IPR036968">
    <property type="entry name" value="Enolpyruvate_Tfrase_sf"/>
</dbReference>
<comment type="catalytic activity">
    <reaction evidence="11 12">
        <text>phosphoenolpyruvate + UDP-N-acetyl-alpha-D-glucosamine = UDP-N-acetyl-3-O-(1-carboxyvinyl)-alpha-D-glucosamine + phosphate</text>
        <dbReference type="Rhea" id="RHEA:18681"/>
        <dbReference type="ChEBI" id="CHEBI:43474"/>
        <dbReference type="ChEBI" id="CHEBI:57705"/>
        <dbReference type="ChEBI" id="CHEBI:58702"/>
        <dbReference type="ChEBI" id="CHEBI:68483"/>
        <dbReference type="EC" id="2.5.1.7"/>
    </reaction>
</comment>
<keyword evidence="4 12" id="KW-0132">Cell division</keyword>
<name>A0A1T4RG14_9FIRM</name>
<feature type="domain" description="Enolpyruvate transferase" evidence="13">
    <location>
        <begin position="7"/>
        <end position="407"/>
    </location>
</feature>
<dbReference type="GO" id="GO:0019277">
    <property type="term" value="P:UDP-N-acetylgalactosamine biosynthetic process"/>
    <property type="evidence" value="ECO:0007669"/>
    <property type="project" value="InterPro"/>
</dbReference>
<dbReference type="InterPro" id="IPR013792">
    <property type="entry name" value="RNA3'P_cycl/enolpyr_Trfase_a/b"/>
</dbReference>
<dbReference type="NCBIfam" id="TIGR01072">
    <property type="entry name" value="murA"/>
    <property type="match status" value="1"/>
</dbReference>
<dbReference type="InterPro" id="IPR050068">
    <property type="entry name" value="MurA_subfamily"/>
</dbReference>
<evidence type="ECO:0000256" key="11">
    <source>
        <dbReference type="ARBA" id="ARBA00047527"/>
    </source>
</evidence>
<keyword evidence="6 12" id="KW-0133">Cell shape</keyword>
<evidence type="ECO:0000256" key="7">
    <source>
        <dbReference type="ARBA" id="ARBA00022984"/>
    </source>
</evidence>
<dbReference type="GO" id="GO:0008760">
    <property type="term" value="F:UDP-N-acetylglucosamine 1-carboxyvinyltransferase activity"/>
    <property type="evidence" value="ECO:0007669"/>
    <property type="project" value="UniProtKB-UniRule"/>
</dbReference>
<dbReference type="Pfam" id="PF00275">
    <property type="entry name" value="EPSP_synthase"/>
    <property type="match status" value="1"/>
</dbReference>
<dbReference type="InterPro" id="IPR001986">
    <property type="entry name" value="Enolpyruvate_Tfrase_dom"/>
</dbReference>
<dbReference type="PANTHER" id="PTHR43783:SF1">
    <property type="entry name" value="UDP-N-ACETYLGLUCOSAMINE 1-CARBOXYVINYLTRANSFERASE"/>
    <property type="match status" value="1"/>
</dbReference>
<evidence type="ECO:0000256" key="3">
    <source>
        <dbReference type="ARBA" id="ARBA00022490"/>
    </source>
</evidence>
<comment type="subcellular location">
    <subcellularLocation>
        <location evidence="1 12">Cytoplasm</location>
    </subcellularLocation>
</comment>
<gene>
    <name evidence="12" type="primary">murA</name>
    <name evidence="14" type="ORF">SAMN02745885_02092</name>
</gene>
<comment type="function">
    <text evidence="12">Cell wall formation. Adds enolpyruvyl to UDP-N-acetylglucosamine.</text>
</comment>
<keyword evidence="7 12" id="KW-0573">Peptidoglycan synthesis</keyword>
<evidence type="ECO:0000256" key="1">
    <source>
        <dbReference type="ARBA" id="ARBA00004496"/>
    </source>
</evidence>
<dbReference type="PANTHER" id="PTHR43783">
    <property type="entry name" value="UDP-N-ACETYLGLUCOSAMINE 1-CARBOXYVINYLTRANSFERASE"/>
    <property type="match status" value="1"/>
</dbReference>
<evidence type="ECO:0000313" key="15">
    <source>
        <dbReference type="Proteomes" id="UP000189933"/>
    </source>
</evidence>
<feature type="binding site" evidence="12">
    <location>
        <begin position="22"/>
        <end position="23"/>
    </location>
    <ligand>
        <name>phosphoenolpyruvate</name>
        <dbReference type="ChEBI" id="CHEBI:58702"/>
    </ligand>
</feature>
<comment type="similarity">
    <text evidence="10 12">Belongs to the EPSP synthase family. MurA subfamily.</text>
</comment>
<dbReference type="GO" id="GO:0009252">
    <property type="term" value="P:peptidoglycan biosynthetic process"/>
    <property type="evidence" value="ECO:0007669"/>
    <property type="project" value="UniProtKB-UniRule"/>
</dbReference>
<feature type="active site" description="Proton donor" evidence="12">
    <location>
        <position position="118"/>
    </location>
</feature>
<keyword evidence="9 12" id="KW-0961">Cell wall biogenesis/degradation</keyword>
<protein>
    <recommendedName>
        <fullName evidence="12">UDP-N-acetylglucosamine 1-carboxyvinyltransferase</fullName>
        <ecNumber evidence="12">2.5.1.7</ecNumber>
    </recommendedName>
    <alternativeName>
        <fullName evidence="12">Enoylpyruvate transferase</fullName>
    </alternativeName>
    <alternativeName>
        <fullName evidence="12">UDP-N-acetylglucosamine enolpyruvyl transferase</fullName>
        <shortName evidence="12">EPT</shortName>
    </alternativeName>
</protein>
<dbReference type="CDD" id="cd01555">
    <property type="entry name" value="UdpNAET"/>
    <property type="match status" value="1"/>
</dbReference>
<dbReference type="UniPathway" id="UPA00219"/>
<dbReference type="NCBIfam" id="NF006873">
    <property type="entry name" value="PRK09369.1"/>
    <property type="match status" value="1"/>
</dbReference>
<evidence type="ECO:0000256" key="8">
    <source>
        <dbReference type="ARBA" id="ARBA00023306"/>
    </source>
</evidence>
<dbReference type="EMBL" id="FUXM01000030">
    <property type="protein sequence ID" value="SKA14970.1"/>
    <property type="molecule type" value="Genomic_DNA"/>
</dbReference>
<feature type="binding site" evidence="12">
    <location>
        <position position="306"/>
    </location>
    <ligand>
        <name>UDP-N-acetyl-alpha-D-glucosamine</name>
        <dbReference type="ChEBI" id="CHEBI:57705"/>
    </ligand>
</feature>
<sequence length="419" mass="45017">MERLVLTGGTPLSGRVRVGGAKNAVLPILAACLLTDQVCQLEDVPRLADVRTMLMVLSRLGTEVAWVGHSHTLVVKTPRLETGEAPYEYVRQMRASILVMGPLLARLGYARLTLPGGCAIGSRPIDLHLKGFQALGAEVSWGPGQVEVRCQRLKGNTVYLDFPSVGATENIMLAATLAEGTTIIENAAEEPEIVDLALFLNAMGARISGAGTAVIKIEGVSKLQGARHTVIPDRIEAGTFLVAGAITGGEITVENVIVEHIKPVIAKLQEAGAEITETAQGLQLKAPTRIKATDIKTLPYPGFPTDMQAQMMAMLTLAEGTSVITETVFENRFMHVDELRRMGADIKIEGRTAVVRGVEQLLGTQVKATDLRAGAALVLAGLAARGETEVIHLHHIDRGYERFAEKLQRLGAKINRLRI</sequence>
<keyword evidence="12" id="KW-0670">Pyruvate</keyword>
<comment type="caution">
    <text evidence="12">Lacks conserved residue(s) required for the propagation of feature annotation.</text>
</comment>
<evidence type="ECO:0000256" key="9">
    <source>
        <dbReference type="ARBA" id="ARBA00023316"/>
    </source>
</evidence>
<accession>A0A1T4RG14</accession>
<evidence type="ECO:0000259" key="13">
    <source>
        <dbReference type="Pfam" id="PF00275"/>
    </source>
</evidence>
<evidence type="ECO:0000256" key="4">
    <source>
        <dbReference type="ARBA" id="ARBA00022618"/>
    </source>
</evidence>
<evidence type="ECO:0000256" key="5">
    <source>
        <dbReference type="ARBA" id="ARBA00022679"/>
    </source>
</evidence>
<dbReference type="GO" id="GO:0005737">
    <property type="term" value="C:cytoplasm"/>
    <property type="evidence" value="ECO:0007669"/>
    <property type="project" value="UniProtKB-SubCell"/>
</dbReference>
<feature type="binding site" evidence="12">
    <location>
        <position position="328"/>
    </location>
    <ligand>
        <name>UDP-N-acetyl-alpha-D-glucosamine</name>
        <dbReference type="ChEBI" id="CHEBI:57705"/>
    </ligand>
</feature>
<dbReference type="AlphaFoldDB" id="A0A1T4RG14"/>
<evidence type="ECO:0000256" key="12">
    <source>
        <dbReference type="HAMAP-Rule" id="MF_00111"/>
    </source>
</evidence>
<keyword evidence="15" id="KW-1185">Reference proteome</keyword>
<dbReference type="InterPro" id="IPR005750">
    <property type="entry name" value="UDP_GlcNAc_COvinyl_MurA"/>
</dbReference>
<dbReference type="Gene3D" id="3.65.10.10">
    <property type="entry name" value="Enolpyruvate transferase domain"/>
    <property type="match status" value="2"/>
</dbReference>
<dbReference type="Proteomes" id="UP000189933">
    <property type="component" value="Unassembled WGS sequence"/>
</dbReference>
<feature type="binding site" evidence="12">
    <location>
        <begin position="123"/>
        <end position="127"/>
    </location>
    <ligand>
        <name>UDP-N-acetyl-alpha-D-glucosamine</name>
        <dbReference type="ChEBI" id="CHEBI:57705"/>
    </ligand>
</feature>